<dbReference type="InterPro" id="IPR000600">
    <property type="entry name" value="ROK"/>
</dbReference>
<reference evidence="1 2" key="2">
    <citation type="journal article" date="2020" name="Int. J. Syst. Evol. Microbiol.">
        <title>Borrelia maritima sp. nov., a novel species of the Borrelia burgdorferi sensu lato complex, occupying a basal position to North American species.</title>
        <authorList>
            <person name="Margos G."/>
            <person name="Fedorova N."/>
            <person name="Becker N.S."/>
            <person name="Kleinjan J.E."/>
            <person name="Marosevic D."/>
            <person name="Krebs S."/>
            <person name="Hui L."/>
            <person name="Fingerle V."/>
            <person name="Lane R.S."/>
        </authorList>
    </citation>
    <scope>NUCLEOTIDE SEQUENCE [LARGE SCALE GENOMIC DNA]</scope>
    <source>
        <strain evidence="1 2">CA690</strain>
    </source>
</reference>
<dbReference type="RefSeq" id="WP_151552846.1">
    <property type="nucleotide sequence ID" value="NZ_CP044535.1"/>
</dbReference>
<dbReference type="PANTHER" id="PTHR18964">
    <property type="entry name" value="ROK (REPRESSOR, ORF, KINASE) FAMILY"/>
    <property type="match status" value="1"/>
</dbReference>
<reference evidence="2" key="1">
    <citation type="submission" date="2019-10" db="EMBL/GenBank/DDBJ databases">
        <title>Borrelia maritima sp. nov., a novel species of the Borrelia burgdorferi sensu lato complex, occupies a basal position to North American species.</title>
        <authorList>
            <person name="Margos G."/>
            <person name="Fedorova N."/>
            <person name="Becker N.S."/>
            <person name="Kleinjan J.E."/>
            <person name="Marosevic D."/>
            <person name="Krebs S."/>
            <person name="Hui L."/>
            <person name="Fingerle V."/>
            <person name="Lane R.S."/>
        </authorList>
    </citation>
    <scope>NUCLEOTIDE SEQUENCE [LARGE SCALE GENOMIC DNA]</scope>
    <source>
        <strain evidence="2">CA690</strain>
    </source>
</reference>
<gene>
    <name evidence="1" type="ORF">DB723_04190</name>
</gene>
<proteinExistence type="predicted"/>
<dbReference type="Pfam" id="PF00480">
    <property type="entry name" value="ROK"/>
    <property type="match status" value="1"/>
</dbReference>
<keyword evidence="2" id="KW-1185">Reference proteome</keyword>
<dbReference type="AlphaFoldDB" id="A0A5J6WC48"/>
<dbReference type="Proteomes" id="UP000326393">
    <property type="component" value="Chromosome"/>
</dbReference>
<evidence type="ECO:0000313" key="1">
    <source>
        <dbReference type="EMBL" id="QFI14916.1"/>
    </source>
</evidence>
<organism evidence="1 2">
    <name type="scientific">Borrelia maritima</name>
    <dbReference type="NCBI Taxonomy" id="2761123"/>
    <lineage>
        <taxon>Bacteria</taxon>
        <taxon>Pseudomonadati</taxon>
        <taxon>Spirochaetota</taxon>
        <taxon>Spirochaetia</taxon>
        <taxon>Spirochaetales</taxon>
        <taxon>Borreliaceae</taxon>
        <taxon>Borrelia</taxon>
    </lineage>
</organism>
<accession>A0A5J6WC48</accession>
<dbReference type="OrthoDB" id="9795247at2"/>
<protein>
    <submittedName>
        <fullName evidence="1">ROK family protein</fullName>
    </submittedName>
</protein>
<sequence>MKRYLAIDVGGTSTKYSLADSGGVFFDKNEISTGVTSDEQVNILAKLINSYKESSDIAGVAICIPGFVDLKGNVIRANAISGFVNYPLKERLESLTGVSTEIENDANCVALAEKFKGNAIDSNDFIAITLGTGIGAGIFTNGKLLKGSSFMSGEVGFMITRGISNNIPFNCRWESISSVSALRKRVAMRLGKSLKEISGEFVFDLAENGNIHAKNEVDRFFESLSFGIFNLTFILNPEKILIGGGISARPDLIDRIYEKLENLWSLEMAFNNNRNMKDLVALETTKFNNESGKIGALYNYFTCKNQN</sequence>
<dbReference type="EMBL" id="CP044535">
    <property type="protein sequence ID" value="QFI14916.1"/>
    <property type="molecule type" value="Genomic_DNA"/>
</dbReference>
<dbReference type="PANTHER" id="PTHR18964:SF165">
    <property type="entry name" value="BETA-GLUCOSIDE KINASE"/>
    <property type="match status" value="1"/>
</dbReference>
<dbReference type="CDD" id="cd24068">
    <property type="entry name" value="ASKHA_NBD_ROK_FnNanK-like"/>
    <property type="match status" value="1"/>
</dbReference>
<dbReference type="KEGG" id="bmat:DB723_04190"/>
<name>A0A5J6WC48_9SPIR</name>
<dbReference type="SUPFAM" id="SSF53067">
    <property type="entry name" value="Actin-like ATPase domain"/>
    <property type="match status" value="1"/>
</dbReference>
<evidence type="ECO:0000313" key="2">
    <source>
        <dbReference type="Proteomes" id="UP000326393"/>
    </source>
</evidence>
<dbReference type="InterPro" id="IPR043129">
    <property type="entry name" value="ATPase_NBD"/>
</dbReference>
<dbReference type="Gene3D" id="3.30.420.40">
    <property type="match status" value="2"/>
</dbReference>